<evidence type="ECO:0000313" key="1">
    <source>
        <dbReference type="EMBL" id="MPC21672.1"/>
    </source>
</evidence>
<protein>
    <submittedName>
        <fullName evidence="1">Uncharacterized protein</fullName>
    </submittedName>
</protein>
<organism evidence="1 2">
    <name type="scientific">Portunus trituberculatus</name>
    <name type="common">Swimming crab</name>
    <name type="synonym">Neptunus trituberculatus</name>
    <dbReference type="NCBI Taxonomy" id="210409"/>
    <lineage>
        <taxon>Eukaryota</taxon>
        <taxon>Metazoa</taxon>
        <taxon>Ecdysozoa</taxon>
        <taxon>Arthropoda</taxon>
        <taxon>Crustacea</taxon>
        <taxon>Multicrustacea</taxon>
        <taxon>Malacostraca</taxon>
        <taxon>Eumalacostraca</taxon>
        <taxon>Eucarida</taxon>
        <taxon>Decapoda</taxon>
        <taxon>Pleocyemata</taxon>
        <taxon>Brachyura</taxon>
        <taxon>Eubrachyura</taxon>
        <taxon>Portunoidea</taxon>
        <taxon>Portunidae</taxon>
        <taxon>Portuninae</taxon>
        <taxon>Portunus</taxon>
    </lineage>
</organism>
<dbReference type="Proteomes" id="UP000324222">
    <property type="component" value="Unassembled WGS sequence"/>
</dbReference>
<name>A0A5B7DJG5_PORTR</name>
<reference evidence="1 2" key="1">
    <citation type="submission" date="2019-05" db="EMBL/GenBank/DDBJ databases">
        <title>Another draft genome of Portunus trituberculatus and its Hox gene families provides insights of decapod evolution.</title>
        <authorList>
            <person name="Jeong J.-H."/>
            <person name="Song I."/>
            <person name="Kim S."/>
            <person name="Choi T."/>
            <person name="Kim D."/>
            <person name="Ryu S."/>
            <person name="Kim W."/>
        </authorList>
    </citation>
    <scope>NUCLEOTIDE SEQUENCE [LARGE SCALE GENOMIC DNA]</scope>
    <source>
        <tissue evidence="1">Muscle</tissue>
    </source>
</reference>
<sequence>MNMETPHGTPGVKESVEVEHYCKTNKSLMLTGLGFSKQVKQELKRLIIQFRVELRLQCCRHDLHHALRYRSHPLAIV</sequence>
<gene>
    <name evidence="1" type="ORF">E2C01_014664</name>
</gene>
<evidence type="ECO:0000313" key="2">
    <source>
        <dbReference type="Proteomes" id="UP000324222"/>
    </source>
</evidence>
<dbReference type="AlphaFoldDB" id="A0A5B7DJG5"/>
<accession>A0A5B7DJG5</accession>
<proteinExistence type="predicted"/>
<keyword evidence="2" id="KW-1185">Reference proteome</keyword>
<comment type="caution">
    <text evidence="1">The sequence shown here is derived from an EMBL/GenBank/DDBJ whole genome shotgun (WGS) entry which is preliminary data.</text>
</comment>
<dbReference type="EMBL" id="VSRR010001002">
    <property type="protein sequence ID" value="MPC21672.1"/>
    <property type="molecule type" value="Genomic_DNA"/>
</dbReference>